<protein>
    <submittedName>
        <fullName evidence="1">Uncharacterized protein</fullName>
    </submittedName>
</protein>
<evidence type="ECO:0000313" key="1">
    <source>
        <dbReference type="EMBL" id="TYL60480.1"/>
    </source>
</evidence>
<organism evidence="1 2">
    <name type="scientific">Agathobacter rectalis</name>
    <dbReference type="NCBI Taxonomy" id="39491"/>
    <lineage>
        <taxon>Bacteria</taxon>
        <taxon>Bacillati</taxon>
        <taxon>Bacillota</taxon>
        <taxon>Clostridia</taxon>
        <taxon>Lachnospirales</taxon>
        <taxon>Lachnospiraceae</taxon>
        <taxon>Agathobacter</taxon>
    </lineage>
</organism>
<sequence>MNNKKNEPHESACKGTCENTSITGGIPEKGVNTMALSDKEIECIKAEVLDKMTQCETVNFNAINVGIEKNLVANKDNLYAQEGLAYIKNFNQKIHDTIMNFYKSEKAKLSNHNIDSDKPEYKVTSVDTDWISTLTWTKKSMPQHCQDVVLSAKQNASQYKLEAKTREFQAFLSDRTSERDKFYCSYHSEVSNCLYDIQMKIIHKEYSKLMKSTSYRSPAIERFVSEVMKNGTLS</sequence>
<reference evidence="1 2" key="2">
    <citation type="submission" date="2019-09" db="EMBL/GenBank/DDBJ databases">
        <title>Strain-level analysis of Eubacterium rectale using genomes from metagenomes.</title>
        <authorList>
            <person name="Karcher N."/>
            <person name="Segata N."/>
        </authorList>
    </citation>
    <scope>NUCLEOTIDE SEQUENCE [LARGE SCALE GENOMIC DNA]</scope>
    <source>
        <strain evidence="1 2">T3WBe13</strain>
    </source>
</reference>
<dbReference type="Proteomes" id="UP000324327">
    <property type="component" value="Unassembled WGS sequence"/>
</dbReference>
<accession>A0A5S4VQG9</accession>
<name>A0A5S4VQG9_9FIRM</name>
<dbReference type="EMBL" id="VSTF01000005">
    <property type="protein sequence ID" value="TYL60480.1"/>
    <property type="molecule type" value="Genomic_DNA"/>
</dbReference>
<reference evidence="1 2" key="1">
    <citation type="submission" date="2019-08" db="EMBL/GenBank/DDBJ databases">
        <authorList>
            <person name="Duncan S."/>
            <person name="Walker A."/>
        </authorList>
    </citation>
    <scope>NUCLEOTIDE SEQUENCE [LARGE SCALE GENOMIC DNA]</scope>
    <source>
        <strain evidence="1 2">T3WBe13</strain>
    </source>
</reference>
<dbReference type="RefSeq" id="WP_148872248.1">
    <property type="nucleotide sequence ID" value="NZ_VSTF01000005.1"/>
</dbReference>
<dbReference type="AlphaFoldDB" id="A0A5S4VQG9"/>
<gene>
    <name evidence="1" type="ORF">FYL31_06985</name>
</gene>
<evidence type="ECO:0000313" key="2">
    <source>
        <dbReference type="Proteomes" id="UP000324327"/>
    </source>
</evidence>
<comment type="caution">
    <text evidence="1">The sequence shown here is derived from an EMBL/GenBank/DDBJ whole genome shotgun (WGS) entry which is preliminary data.</text>
</comment>
<proteinExistence type="predicted"/>